<dbReference type="PANTHER" id="PTHR11139">
    <property type="entry name" value="ATAXIA TELANGIECTASIA MUTATED ATM -RELATED"/>
    <property type="match status" value="1"/>
</dbReference>
<organism evidence="2 3">
    <name type="scientific">Verticillium longisporum</name>
    <name type="common">Verticillium dahliae var. longisporum</name>
    <dbReference type="NCBI Taxonomy" id="100787"/>
    <lineage>
        <taxon>Eukaryota</taxon>
        <taxon>Fungi</taxon>
        <taxon>Dikarya</taxon>
        <taxon>Ascomycota</taxon>
        <taxon>Pezizomycotina</taxon>
        <taxon>Sordariomycetes</taxon>
        <taxon>Hypocreomycetidae</taxon>
        <taxon>Glomerellales</taxon>
        <taxon>Plectosphaerellaceae</taxon>
        <taxon>Verticillium</taxon>
    </lineage>
</organism>
<feature type="non-terminal residue" evidence="2">
    <location>
        <position position="324"/>
    </location>
</feature>
<gene>
    <name evidence="2" type="ORF">BN1723_019118</name>
</gene>
<dbReference type="GO" id="GO:0035267">
    <property type="term" value="C:NuA4 histone acetyltransferase complex"/>
    <property type="evidence" value="ECO:0007669"/>
    <property type="project" value="TreeGrafter"/>
</dbReference>
<dbReference type="InterPro" id="IPR011009">
    <property type="entry name" value="Kinase-like_dom_sf"/>
</dbReference>
<dbReference type="GO" id="GO:0006281">
    <property type="term" value="P:DNA repair"/>
    <property type="evidence" value="ECO:0007669"/>
    <property type="project" value="TreeGrafter"/>
</dbReference>
<protein>
    <recommendedName>
        <fullName evidence="1">PI3K/PI4K catalytic domain-containing protein</fullName>
    </recommendedName>
</protein>
<feature type="non-terminal residue" evidence="2">
    <location>
        <position position="1"/>
    </location>
</feature>
<dbReference type="InterPro" id="IPR000403">
    <property type="entry name" value="PI3/4_kinase_cat_dom"/>
</dbReference>
<reference evidence="3" key="1">
    <citation type="submission" date="2015-05" db="EMBL/GenBank/DDBJ databases">
        <authorList>
            <person name="Fogelqvist Johan"/>
        </authorList>
    </citation>
    <scope>NUCLEOTIDE SEQUENCE [LARGE SCALE GENOMIC DNA]</scope>
</reference>
<feature type="domain" description="PI3K/PI4K catalytic" evidence="1">
    <location>
        <begin position="187"/>
        <end position="324"/>
    </location>
</feature>
<dbReference type="Proteomes" id="UP000045706">
    <property type="component" value="Unassembled WGS sequence"/>
</dbReference>
<proteinExistence type="predicted"/>
<dbReference type="InterPro" id="IPR050517">
    <property type="entry name" value="DDR_Repair_Kinase"/>
</dbReference>
<dbReference type="AlphaFoldDB" id="A0A0G4N9L7"/>
<dbReference type="EMBL" id="CVQI01033088">
    <property type="protein sequence ID" value="CRK43153.1"/>
    <property type="molecule type" value="Genomic_DNA"/>
</dbReference>
<dbReference type="PROSITE" id="PS50290">
    <property type="entry name" value="PI3_4_KINASE_3"/>
    <property type="match status" value="1"/>
</dbReference>
<name>A0A0G4N9L7_VERLO</name>
<evidence type="ECO:0000313" key="2">
    <source>
        <dbReference type="EMBL" id="CRK43153.1"/>
    </source>
</evidence>
<evidence type="ECO:0000259" key="1">
    <source>
        <dbReference type="PROSITE" id="PS50290"/>
    </source>
</evidence>
<dbReference type="PANTHER" id="PTHR11139:SF1">
    <property type="entry name" value="TRANSFORMATION_TRANSCRIPTION DOMAIN-ASSOCIATED PROTEIN"/>
    <property type="match status" value="1"/>
</dbReference>
<dbReference type="GO" id="GO:0000124">
    <property type="term" value="C:SAGA complex"/>
    <property type="evidence" value="ECO:0007669"/>
    <property type="project" value="TreeGrafter"/>
</dbReference>
<accession>A0A0G4N9L7</accession>
<evidence type="ECO:0000313" key="3">
    <source>
        <dbReference type="Proteomes" id="UP000045706"/>
    </source>
</evidence>
<sequence length="324" mass="38148">SDQQQQQSGAGQKKPPWELTEEIMSHLKSAFPLLALSMETMVDQIQKHFKCPPDEDAYRLIVALLNDALAYVSRMPSSFAKIKLPSATETNITRFAETILPPHIKKSFEADFVQTKPTMDDYIYKLRRWRNKFEEKLDRRSTRVSLEAFSPHLSEFRYQRFDDVEIPGQYLEHKDKNQDFIRIERFLPNVELVRSISASYRRLKIRGHDASVHSWAVQHPAARHCRREERILQLFRQLNQTLNRRKESRRRDMQFTLPLMVPLAPHIRIVQEDTSYITLQGVYEDHCRRNSMKKDDPVLFTMEKLRGVLDTKNAKHGEQTATAR</sequence>
<dbReference type="SUPFAM" id="SSF56112">
    <property type="entry name" value="Protein kinase-like (PK-like)"/>
    <property type="match status" value="1"/>
</dbReference>
<dbReference type="GO" id="GO:0005634">
    <property type="term" value="C:nucleus"/>
    <property type="evidence" value="ECO:0007669"/>
    <property type="project" value="TreeGrafter"/>
</dbReference>
<dbReference type="GO" id="GO:0006355">
    <property type="term" value="P:regulation of DNA-templated transcription"/>
    <property type="evidence" value="ECO:0007669"/>
    <property type="project" value="TreeGrafter"/>
</dbReference>